<dbReference type="GeneID" id="94840897"/>
<dbReference type="RefSeq" id="XP_068357226.1">
    <property type="nucleotide sequence ID" value="XM_068506193.1"/>
</dbReference>
<protein>
    <submittedName>
        <fullName evidence="1">Uncharacterized protein</fullName>
    </submittedName>
</protein>
<proteinExistence type="predicted"/>
<keyword evidence="2" id="KW-1185">Reference proteome</keyword>
<comment type="caution">
    <text evidence="1">The sequence shown here is derived from an EMBL/GenBank/DDBJ whole genome shotgun (WGS) entry which is preliminary data.</text>
</comment>
<evidence type="ECO:0000313" key="1">
    <source>
        <dbReference type="EMBL" id="OHT04090.1"/>
    </source>
</evidence>
<gene>
    <name evidence="1" type="ORF">TRFO_28457</name>
</gene>
<evidence type="ECO:0000313" key="2">
    <source>
        <dbReference type="Proteomes" id="UP000179807"/>
    </source>
</evidence>
<accession>A0A1J4JZI1</accession>
<sequence>MISEFCHLEPFNYSILLLKKSDNVFIPSQIKLKNLKKNRKKLHKLISFPKKFEKFDLFFQTRTLISVSFFQKM</sequence>
<organism evidence="1 2">
    <name type="scientific">Tritrichomonas foetus</name>
    <dbReference type="NCBI Taxonomy" id="1144522"/>
    <lineage>
        <taxon>Eukaryota</taxon>
        <taxon>Metamonada</taxon>
        <taxon>Parabasalia</taxon>
        <taxon>Tritrichomonadida</taxon>
        <taxon>Tritrichomonadidae</taxon>
        <taxon>Tritrichomonas</taxon>
    </lineage>
</organism>
<name>A0A1J4JZI1_9EUKA</name>
<reference evidence="1" key="1">
    <citation type="submission" date="2016-10" db="EMBL/GenBank/DDBJ databases">
        <authorList>
            <person name="Benchimol M."/>
            <person name="Almeida L.G."/>
            <person name="Vasconcelos A.T."/>
            <person name="Perreira-Neves A."/>
            <person name="Rosa I.A."/>
            <person name="Tasca T."/>
            <person name="Bogo M.R."/>
            <person name="de Souza W."/>
        </authorList>
    </citation>
    <scope>NUCLEOTIDE SEQUENCE [LARGE SCALE GENOMIC DNA]</scope>
    <source>
        <strain evidence="1">K</strain>
    </source>
</reference>
<dbReference type="EMBL" id="MLAK01000805">
    <property type="protein sequence ID" value="OHT04090.1"/>
    <property type="molecule type" value="Genomic_DNA"/>
</dbReference>
<dbReference type="AlphaFoldDB" id="A0A1J4JZI1"/>
<dbReference type="Proteomes" id="UP000179807">
    <property type="component" value="Unassembled WGS sequence"/>
</dbReference>
<dbReference type="VEuPathDB" id="TrichDB:TRFO_28457"/>